<dbReference type="Proteomes" id="UP000004535">
    <property type="component" value="Unassembled WGS sequence"/>
</dbReference>
<evidence type="ECO:0000313" key="2">
    <source>
        <dbReference type="Proteomes" id="UP000004535"/>
    </source>
</evidence>
<protein>
    <submittedName>
        <fullName evidence="1">Uncharacterized protein</fullName>
    </submittedName>
</protein>
<proteinExistence type="predicted"/>
<evidence type="ECO:0000313" key="1">
    <source>
        <dbReference type="EMBL" id="EEE04890.1"/>
    </source>
</evidence>
<sequence length="48" mass="5180">MNEGRVATSGAGVPHADRAALQQARGCASALTPRYRQVMPRYARHRGS</sequence>
<name>B9BW73_9BURK</name>
<gene>
    <name evidence="1" type="ORF">BURMUCGD2_3402</name>
</gene>
<dbReference type="EMBL" id="ACFC01000012">
    <property type="protein sequence ID" value="EEE04890.1"/>
    <property type="molecule type" value="Genomic_DNA"/>
</dbReference>
<comment type="caution">
    <text evidence="1">The sequence shown here is derived from an EMBL/GenBank/DDBJ whole genome shotgun (WGS) entry which is preliminary data.</text>
</comment>
<dbReference type="AlphaFoldDB" id="B9BW73"/>
<reference evidence="1 2" key="1">
    <citation type="journal article" date="2012" name="J. Bacteriol.">
        <title>Draft Genome Sequence Determination for Cystic Fibrosis and Chronic Granulomatous Disease Burkholderia multivorans Isolates.</title>
        <authorList>
            <person name="Varga J.J."/>
            <person name="Losada L."/>
            <person name="Zelazny A.M."/>
            <person name="Brinkac L."/>
            <person name="Harkins D."/>
            <person name="Radune D."/>
            <person name="Hostetler J."/>
            <person name="Sampaio E.P."/>
            <person name="Ronning C.M."/>
            <person name="Nierman W.C."/>
            <person name="Greenberg D.E."/>
            <person name="Holland S.M."/>
            <person name="Goldberg J.B."/>
        </authorList>
    </citation>
    <scope>NUCLEOTIDE SEQUENCE [LARGE SCALE GENOMIC DNA]</scope>
    <source>
        <strain evidence="1 2">CGD2</strain>
    </source>
</reference>
<accession>B9BW73</accession>
<organism evidence="1 2">
    <name type="scientific">Burkholderia multivorans CGD2</name>
    <dbReference type="NCBI Taxonomy" id="513052"/>
    <lineage>
        <taxon>Bacteria</taxon>
        <taxon>Pseudomonadati</taxon>
        <taxon>Pseudomonadota</taxon>
        <taxon>Betaproteobacteria</taxon>
        <taxon>Burkholderiales</taxon>
        <taxon>Burkholderiaceae</taxon>
        <taxon>Burkholderia</taxon>
        <taxon>Burkholderia cepacia complex</taxon>
    </lineage>
</organism>